<evidence type="ECO:0000256" key="11">
    <source>
        <dbReference type="ARBA" id="ARBA00022679"/>
    </source>
</evidence>
<keyword evidence="17 21" id="KW-0170">Cobalt</keyword>
<comment type="function">
    <text evidence="18 21">Catalyzes the transfer of a methyl group from methyl-cobalamin to homocysteine, yielding enzyme-bound cob(I)alamin and methionine. Subsequently, remethylates the cofactor using methyltetrahydrofolate.</text>
</comment>
<keyword evidence="11 21" id="KW-0808">Transferase</keyword>
<evidence type="ECO:0000256" key="14">
    <source>
        <dbReference type="ARBA" id="ARBA00022737"/>
    </source>
</evidence>
<evidence type="ECO:0000256" key="21">
    <source>
        <dbReference type="PIRNR" id="PIRNR000381"/>
    </source>
</evidence>
<dbReference type="PROSITE" id="PS51337">
    <property type="entry name" value="B12_BINDING_NTER"/>
    <property type="match status" value="1"/>
</dbReference>
<feature type="domain" description="Hcy-binding" evidence="23">
    <location>
        <begin position="14"/>
        <end position="317"/>
    </location>
</feature>
<dbReference type="SUPFAM" id="SSF52242">
    <property type="entry name" value="Cobalamin (vitamin B12)-binding domain"/>
    <property type="match status" value="1"/>
</dbReference>
<dbReference type="PROSITE" id="PS50974">
    <property type="entry name" value="ADOMET_ACTIVATION"/>
    <property type="match status" value="1"/>
</dbReference>
<keyword evidence="14" id="KW-0677">Repeat</keyword>
<dbReference type="InterPro" id="IPR033706">
    <property type="entry name" value="Met_synthase_B12-bd"/>
</dbReference>
<comment type="caution">
    <text evidence="28">The sequence shown here is derived from an EMBL/GenBank/DDBJ whole genome shotgun (WGS) entry which is preliminary data.</text>
</comment>
<evidence type="ECO:0000256" key="18">
    <source>
        <dbReference type="ARBA" id="ARBA00025552"/>
    </source>
</evidence>
<dbReference type="SUPFAM" id="SSF51717">
    <property type="entry name" value="Dihydropteroate synthetase-like"/>
    <property type="match status" value="1"/>
</dbReference>
<evidence type="ECO:0000256" key="12">
    <source>
        <dbReference type="ARBA" id="ARBA00022691"/>
    </source>
</evidence>
<name>A0ABV3IXD3_9ACTN</name>
<keyword evidence="15 21" id="KW-0862">Zinc</keyword>
<dbReference type="PANTHER" id="PTHR45833">
    <property type="entry name" value="METHIONINE SYNTHASE"/>
    <property type="match status" value="1"/>
</dbReference>
<dbReference type="InterPro" id="IPR006158">
    <property type="entry name" value="Cobalamin-bd"/>
</dbReference>
<dbReference type="Pfam" id="PF00809">
    <property type="entry name" value="Pterin_bind"/>
    <property type="match status" value="1"/>
</dbReference>
<keyword evidence="10 21" id="KW-0846">Cobalamin</keyword>
<evidence type="ECO:0000256" key="5">
    <source>
        <dbReference type="ARBA" id="ARBA00010398"/>
    </source>
</evidence>
<feature type="binding site" evidence="22">
    <location>
        <position position="303"/>
    </location>
    <ligand>
        <name>Zn(2+)</name>
        <dbReference type="ChEBI" id="CHEBI:29105"/>
    </ligand>
</feature>
<dbReference type="EMBL" id="JBFASG010000020">
    <property type="protein sequence ID" value="MEV4925120.1"/>
    <property type="molecule type" value="Genomic_DNA"/>
</dbReference>
<dbReference type="PROSITE" id="PS51332">
    <property type="entry name" value="B12_BINDING"/>
    <property type="match status" value="1"/>
</dbReference>
<keyword evidence="29" id="KW-1185">Reference proteome</keyword>
<evidence type="ECO:0000256" key="10">
    <source>
        <dbReference type="ARBA" id="ARBA00022628"/>
    </source>
</evidence>
<keyword evidence="12 21" id="KW-0949">S-adenosyl-L-methionine</keyword>
<protein>
    <recommendedName>
        <fullName evidence="7 20">Methionine synthase</fullName>
        <ecNumber evidence="6 20">2.1.1.13</ecNumber>
    </recommendedName>
    <alternativeName>
        <fullName evidence="19 21">5-methyltetrahydrofolate--homocysteine methyltransferase</fullName>
    </alternativeName>
</protein>
<dbReference type="GO" id="GO:0008705">
    <property type="term" value="F:methionine synthase activity"/>
    <property type="evidence" value="ECO:0007669"/>
    <property type="project" value="UniProtKB-EC"/>
</dbReference>
<feature type="domain" description="Pterin-binding" evidence="24">
    <location>
        <begin position="348"/>
        <end position="611"/>
    </location>
</feature>
<gene>
    <name evidence="28" type="primary">metH</name>
    <name evidence="28" type="ORF">AB0L03_20175</name>
</gene>
<dbReference type="InterPro" id="IPR036594">
    <property type="entry name" value="Meth_synthase_dom"/>
</dbReference>
<dbReference type="Pfam" id="PF02310">
    <property type="entry name" value="B12-binding"/>
    <property type="match status" value="1"/>
</dbReference>
<evidence type="ECO:0000313" key="29">
    <source>
        <dbReference type="Proteomes" id="UP001552479"/>
    </source>
</evidence>
<dbReference type="SUPFAM" id="SSF47644">
    <property type="entry name" value="Methionine synthase domain"/>
    <property type="match status" value="1"/>
</dbReference>
<evidence type="ECO:0000256" key="13">
    <source>
        <dbReference type="ARBA" id="ARBA00022723"/>
    </source>
</evidence>
<dbReference type="PROSITE" id="PS50970">
    <property type="entry name" value="HCY"/>
    <property type="match status" value="1"/>
</dbReference>
<evidence type="ECO:0000259" key="23">
    <source>
        <dbReference type="PROSITE" id="PS50970"/>
    </source>
</evidence>
<evidence type="ECO:0000256" key="6">
    <source>
        <dbReference type="ARBA" id="ARBA00012032"/>
    </source>
</evidence>
<feature type="binding site" evidence="22">
    <location>
        <position position="302"/>
    </location>
    <ligand>
        <name>Zn(2+)</name>
        <dbReference type="ChEBI" id="CHEBI:29105"/>
    </ligand>
</feature>
<dbReference type="InterPro" id="IPR037010">
    <property type="entry name" value="VitB12-dep_Met_synth_activ_sf"/>
</dbReference>
<comment type="similarity">
    <text evidence="5">Belongs to the vitamin-B12 dependent methionine synthase family.</text>
</comment>
<feature type="domain" description="B12-binding" evidence="26">
    <location>
        <begin position="733"/>
        <end position="870"/>
    </location>
</feature>
<dbReference type="InterPro" id="IPR050554">
    <property type="entry name" value="Met_Synthase/Corrinoid"/>
</dbReference>
<dbReference type="InterPro" id="IPR011005">
    <property type="entry name" value="Dihydropteroate_synth-like_sf"/>
</dbReference>
<dbReference type="InterPro" id="IPR036589">
    <property type="entry name" value="HCY_dom_sf"/>
</dbReference>
<evidence type="ECO:0000313" key="28">
    <source>
        <dbReference type="EMBL" id="MEV4925120.1"/>
    </source>
</evidence>
<dbReference type="InterPro" id="IPR003759">
    <property type="entry name" value="Cbl-bd_cap"/>
</dbReference>
<dbReference type="Gene3D" id="3.20.20.330">
    <property type="entry name" value="Homocysteine-binding-like domain"/>
    <property type="match status" value="1"/>
</dbReference>
<evidence type="ECO:0000256" key="20">
    <source>
        <dbReference type="NCBIfam" id="TIGR02082"/>
    </source>
</evidence>
<sequence>MASFTPSSASTARASELREALASRVVVADGAMGTMLQAQDPSMEDFEQLEGCNEILNVTRPDIVRSVHEAYFAVGVDCVETNTFGANLAALGEYDVAHRIFELSEAGARVARETADDFTARDGRTRWVLGSVGPGTKLPTLGHAPYTSLRDAYQQNVEGLVAGGVDAVLVETTQDLLQTKASVIGARRAMESLGADLPLLVQVTVETTGTMLLGSEIGAALTALEPLGIDMIGLNCATGPAEMSEHLRYLSRHARTRVSAMPNAGLPVLGKDGAHYPLSPAELADAHETFVREYGLSLVGGCCGTTPEHLRQVVERVRGLRPTEREPRPEPGAASLYQTVPFRQDTAYLAIGERTNANGSKKFREAMLDGRWDDCVEMARDQIREGAHLLDLCVDYVGRDGVADMAEIAGRFATASTLPIVLDSTEPAVIQAGLEKLGGRAVINSVNYEDGDGPESRFARITRLAVEHGAALIALTIDEEGQARTVEKKVEIAERLIDDLTGNWGVQESDILIDCLTFTICTGQEESRKDGIATIEAIRELKRRHPDVQTTLGLSNISFGLNPAARMVLNSVFLDECVKAGLDSAIVHASKILPIARLDEEQVRVASDLIFDRRSEGYDPLQRLLELFEGVDTKSMKAGKAEELAALPLEERLRRRIIDGEKNGLDADLEAALAERPALDIVNDTLLEGMKVVGELFGSGQMQLPFVLQSAEVMKTAVAYLEPHMEKSDAEGKGTIVLATVRGDVHDIGKNLVDIILSNNGYNVVNLGIKQPVSAILEAAEEHRADVIGMSGLLVKSTVIMKENLEELNQRKLAATYPVILGGAALTRAYVEQDLHEIYDGEVRYARDAFEGLRLMDALIAVKRGVPGASLPELKQRRVAKKAATAVLEAEEPEGSVRSDVAVDNRVPEPPFWGTRVVKGIPLKDYASWLDEGALFKGQWGLKQARAGGPTYEELVETEGRPRLRGWLDKLHTENLLEAAVVYGYFPCYSKGDDLILLNEDGTERTRFTFPRQRRGRRLCLADYFRPEESGERDVVGLQVVTVGSRIGEATAELFASDAYRDYLELHGLSVQLAEAMAEYWHARVRAELGFAGEDPADVEDMFALKYRGARFSLGYGACPNLEDRAKIADLLRPERIGVHLSEEFQLHPEQSTDAIVIHHPEAKYFNAR</sequence>
<dbReference type="InterPro" id="IPR004223">
    <property type="entry name" value="VitB12-dep_Met_synth_activ_dom"/>
</dbReference>
<feature type="binding site" evidence="22">
    <location>
        <position position="236"/>
    </location>
    <ligand>
        <name>Zn(2+)</name>
        <dbReference type="ChEBI" id="CHEBI:29105"/>
    </ligand>
</feature>
<evidence type="ECO:0000256" key="17">
    <source>
        <dbReference type="ARBA" id="ARBA00023285"/>
    </source>
</evidence>
<evidence type="ECO:0000256" key="8">
    <source>
        <dbReference type="ARBA" id="ARBA00022603"/>
    </source>
</evidence>
<dbReference type="PIRSF" id="PIRSF000381">
    <property type="entry name" value="MetH"/>
    <property type="match status" value="1"/>
</dbReference>
<comment type="domain">
    <text evidence="21">Modular enzyme with four functionally distinct domains. The isolated Hcy-binding domain catalyzes methyl transfer from free methylcobalamin to homocysteine. The Hcy-binding domain in association with the pterin-binding domain catalyzes the methylation of cob(I)alamin by methyltetrahydrofolate and the methylation of homocysteine. The B12-binding domain binds the cofactor. The AdoMet activation domain binds S-adenosyl-L-methionine. Under aerobic conditions cob(I)alamin can be converted to inactive cob(II)alamin. Reductive methylation by S-adenosyl-L-methionine and flavodoxin regenerates methylcobalamin.</text>
</comment>
<evidence type="ECO:0000259" key="26">
    <source>
        <dbReference type="PROSITE" id="PS51332"/>
    </source>
</evidence>
<dbReference type="RefSeq" id="WP_366088945.1">
    <property type="nucleotide sequence ID" value="NZ_JBFASG010000020.1"/>
</dbReference>
<dbReference type="SMART" id="SM01018">
    <property type="entry name" value="B12-binding_2"/>
    <property type="match status" value="1"/>
</dbReference>
<comment type="catalytic activity">
    <reaction evidence="1 21">
        <text>(6S)-5-methyl-5,6,7,8-tetrahydrofolate + L-homocysteine = (6S)-5,6,7,8-tetrahydrofolate + L-methionine</text>
        <dbReference type="Rhea" id="RHEA:11172"/>
        <dbReference type="ChEBI" id="CHEBI:18608"/>
        <dbReference type="ChEBI" id="CHEBI:57453"/>
        <dbReference type="ChEBI" id="CHEBI:57844"/>
        <dbReference type="ChEBI" id="CHEBI:58199"/>
        <dbReference type="EC" id="2.1.1.13"/>
    </reaction>
</comment>
<evidence type="ECO:0000256" key="7">
    <source>
        <dbReference type="ARBA" id="ARBA00013998"/>
    </source>
</evidence>
<evidence type="ECO:0000256" key="9">
    <source>
        <dbReference type="ARBA" id="ARBA00022605"/>
    </source>
</evidence>
<feature type="domain" description="AdoMet activation" evidence="25">
    <location>
        <begin position="884"/>
        <end position="1169"/>
    </location>
</feature>
<dbReference type="Proteomes" id="UP001552479">
    <property type="component" value="Unassembled WGS sequence"/>
</dbReference>
<keyword evidence="16 21" id="KW-0486">Methionine biosynthesis</keyword>
<dbReference type="CDD" id="cd00740">
    <property type="entry name" value="MeTr"/>
    <property type="match status" value="1"/>
</dbReference>
<reference evidence="28 29" key="1">
    <citation type="submission" date="2024-06" db="EMBL/GenBank/DDBJ databases">
        <title>The Natural Products Discovery Center: Release of the First 8490 Sequenced Strains for Exploring Actinobacteria Biosynthetic Diversity.</title>
        <authorList>
            <person name="Kalkreuter E."/>
            <person name="Kautsar S.A."/>
            <person name="Yang D."/>
            <person name="Bader C.D."/>
            <person name="Teijaro C.N."/>
            <person name="Fluegel L."/>
            <person name="Davis C.M."/>
            <person name="Simpson J.R."/>
            <person name="Lauterbach L."/>
            <person name="Steele A.D."/>
            <person name="Gui C."/>
            <person name="Meng S."/>
            <person name="Li G."/>
            <person name="Viehrig K."/>
            <person name="Ye F."/>
            <person name="Su P."/>
            <person name="Kiefer A.F."/>
            <person name="Nichols A."/>
            <person name="Cepeda A.J."/>
            <person name="Yan W."/>
            <person name="Fan B."/>
            <person name="Jiang Y."/>
            <person name="Adhikari A."/>
            <person name="Zheng C.-J."/>
            <person name="Schuster L."/>
            <person name="Cowan T.M."/>
            <person name="Smanski M.J."/>
            <person name="Chevrette M.G."/>
            <person name="De Carvalho L.P.S."/>
            <person name="Shen B."/>
        </authorList>
    </citation>
    <scope>NUCLEOTIDE SEQUENCE [LARGE SCALE GENOMIC DNA]</scope>
    <source>
        <strain evidence="28 29">NPDC053791</strain>
    </source>
</reference>
<dbReference type="SUPFAM" id="SSF56507">
    <property type="entry name" value="Methionine synthase activation domain-like"/>
    <property type="match status" value="1"/>
</dbReference>
<dbReference type="SUPFAM" id="SSF82282">
    <property type="entry name" value="Homocysteine S-methyltransferase"/>
    <property type="match status" value="1"/>
</dbReference>
<dbReference type="CDD" id="cd02069">
    <property type="entry name" value="methionine_synthase_B12_BD"/>
    <property type="match status" value="1"/>
</dbReference>
<comment type="pathway">
    <text evidence="4 21">Amino-acid biosynthesis; L-methionine biosynthesis via de novo pathway; L-methionine from L-homocysteine (MetH route): step 1/1.</text>
</comment>
<evidence type="ECO:0000256" key="22">
    <source>
        <dbReference type="PROSITE-ProRule" id="PRU00333"/>
    </source>
</evidence>
<accession>A0ABV3IXD3</accession>
<dbReference type="EC" id="2.1.1.13" evidence="6 20"/>
<dbReference type="Gene3D" id="3.10.196.10">
    <property type="entry name" value="Vitamin B12-dependent methionine synthase, activation domain"/>
    <property type="match status" value="2"/>
</dbReference>
<dbReference type="PANTHER" id="PTHR45833:SF1">
    <property type="entry name" value="METHIONINE SYNTHASE"/>
    <property type="match status" value="1"/>
</dbReference>
<dbReference type="InterPro" id="IPR000489">
    <property type="entry name" value="Pterin-binding_dom"/>
</dbReference>
<evidence type="ECO:0000256" key="3">
    <source>
        <dbReference type="ARBA" id="ARBA00001956"/>
    </source>
</evidence>
<organism evidence="28 29">
    <name type="scientific">Streptomyces roseoverticillatus</name>
    <dbReference type="NCBI Taxonomy" id="66429"/>
    <lineage>
        <taxon>Bacteria</taxon>
        <taxon>Bacillati</taxon>
        <taxon>Actinomycetota</taxon>
        <taxon>Actinomycetes</taxon>
        <taxon>Kitasatosporales</taxon>
        <taxon>Streptomycetaceae</taxon>
        <taxon>Streptomyces</taxon>
    </lineage>
</organism>
<dbReference type="Pfam" id="PF02607">
    <property type="entry name" value="B12-binding_2"/>
    <property type="match status" value="1"/>
</dbReference>
<dbReference type="PROSITE" id="PS50972">
    <property type="entry name" value="PTERIN_BINDING"/>
    <property type="match status" value="1"/>
</dbReference>
<dbReference type="NCBIfam" id="TIGR02082">
    <property type="entry name" value="metH"/>
    <property type="match status" value="1"/>
</dbReference>
<keyword evidence="8 21" id="KW-0489">Methyltransferase</keyword>
<evidence type="ECO:0000256" key="2">
    <source>
        <dbReference type="ARBA" id="ARBA00001947"/>
    </source>
</evidence>
<evidence type="ECO:0000256" key="15">
    <source>
        <dbReference type="ARBA" id="ARBA00022833"/>
    </source>
</evidence>
<evidence type="ECO:0000259" key="24">
    <source>
        <dbReference type="PROSITE" id="PS50972"/>
    </source>
</evidence>
<feature type="domain" description="B12-binding N-terminal" evidence="27">
    <location>
        <begin position="640"/>
        <end position="733"/>
    </location>
</feature>
<dbReference type="InterPro" id="IPR011822">
    <property type="entry name" value="MetH"/>
</dbReference>
<dbReference type="GO" id="GO:0032259">
    <property type="term" value="P:methylation"/>
    <property type="evidence" value="ECO:0007669"/>
    <property type="project" value="UniProtKB-KW"/>
</dbReference>
<evidence type="ECO:0000256" key="4">
    <source>
        <dbReference type="ARBA" id="ARBA00005178"/>
    </source>
</evidence>
<comment type="cofactor">
    <cofactor evidence="2 21 22">
        <name>Zn(2+)</name>
        <dbReference type="ChEBI" id="CHEBI:29105"/>
    </cofactor>
</comment>
<proteinExistence type="inferred from homology"/>
<dbReference type="Pfam" id="PF02574">
    <property type="entry name" value="S-methyl_trans"/>
    <property type="match status" value="1"/>
</dbReference>
<dbReference type="Pfam" id="PF02965">
    <property type="entry name" value="Met_synt_B12"/>
    <property type="match status" value="1"/>
</dbReference>
<evidence type="ECO:0000256" key="1">
    <source>
        <dbReference type="ARBA" id="ARBA00001700"/>
    </source>
</evidence>
<evidence type="ECO:0000259" key="27">
    <source>
        <dbReference type="PROSITE" id="PS51337"/>
    </source>
</evidence>
<dbReference type="Gene3D" id="1.10.1240.10">
    <property type="entry name" value="Methionine synthase domain"/>
    <property type="match status" value="1"/>
</dbReference>
<comment type="cofactor">
    <cofactor evidence="3 21">
        <name>methylcob(III)alamin</name>
        <dbReference type="ChEBI" id="CHEBI:28115"/>
    </cofactor>
</comment>
<dbReference type="InterPro" id="IPR003726">
    <property type="entry name" value="HCY_dom"/>
</dbReference>
<keyword evidence="9 21" id="KW-0028">Amino-acid biosynthesis</keyword>
<dbReference type="Gene3D" id="3.40.50.280">
    <property type="entry name" value="Cobalamin-binding domain"/>
    <property type="match status" value="1"/>
</dbReference>
<dbReference type="Gene3D" id="3.20.20.20">
    <property type="entry name" value="Dihydropteroate synthase-like"/>
    <property type="match status" value="1"/>
</dbReference>
<dbReference type="InterPro" id="IPR036724">
    <property type="entry name" value="Cobalamin-bd_sf"/>
</dbReference>
<evidence type="ECO:0000256" key="16">
    <source>
        <dbReference type="ARBA" id="ARBA00023167"/>
    </source>
</evidence>
<evidence type="ECO:0000259" key="25">
    <source>
        <dbReference type="PROSITE" id="PS50974"/>
    </source>
</evidence>
<evidence type="ECO:0000256" key="19">
    <source>
        <dbReference type="ARBA" id="ARBA00031040"/>
    </source>
</evidence>
<keyword evidence="13 21" id="KW-0479">Metal-binding</keyword>